<gene>
    <name evidence="5" type="ORF">E1261_01090</name>
</gene>
<dbReference type="CDD" id="cd06170">
    <property type="entry name" value="LuxR_C_like"/>
    <property type="match status" value="1"/>
</dbReference>
<dbReference type="Gene3D" id="1.10.10.10">
    <property type="entry name" value="Winged helix-like DNA-binding domain superfamily/Winged helix DNA-binding domain"/>
    <property type="match status" value="1"/>
</dbReference>
<dbReference type="AlphaFoldDB" id="A0A4R4QJF2"/>
<dbReference type="GO" id="GO:0006355">
    <property type="term" value="P:regulation of DNA-templated transcription"/>
    <property type="evidence" value="ECO:0007669"/>
    <property type="project" value="InterPro"/>
</dbReference>
<dbReference type="PANTHER" id="PTHR44688:SF16">
    <property type="entry name" value="DNA-BINDING TRANSCRIPTIONAL ACTIVATOR DEVR_DOSR"/>
    <property type="match status" value="1"/>
</dbReference>
<dbReference type="PROSITE" id="PS50043">
    <property type="entry name" value="HTH_LUXR_2"/>
    <property type="match status" value="1"/>
</dbReference>
<evidence type="ECO:0000256" key="3">
    <source>
        <dbReference type="ARBA" id="ARBA00023163"/>
    </source>
</evidence>
<dbReference type="InterPro" id="IPR011990">
    <property type="entry name" value="TPR-like_helical_dom_sf"/>
</dbReference>
<feature type="domain" description="HTH luxR-type" evidence="4">
    <location>
        <begin position="729"/>
        <end position="794"/>
    </location>
</feature>
<name>A0A4R4QJF2_9ACTN</name>
<dbReference type="Proteomes" id="UP000295075">
    <property type="component" value="Unassembled WGS sequence"/>
</dbReference>
<dbReference type="RefSeq" id="WP_132400280.1">
    <property type="nucleotide sequence ID" value="NZ_SMKA01000002.1"/>
</dbReference>
<dbReference type="Pfam" id="PF25873">
    <property type="entry name" value="WHD_MalT"/>
    <property type="match status" value="1"/>
</dbReference>
<dbReference type="EMBL" id="SMKA01000002">
    <property type="protein sequence ID" value="TDC35489.1"/>
    <property type="molecule type" value="Genomic_DNA"/>
</dbReference>
<dbReference type="InterPro" id="IPR027417">
    <property type="entry name" value="P-loop_NTPase"/>
</dbReference>
<reference evidence="5 6" key="1">
    <citation type="submission" date="2019-03" db="EMBL/GenBank/DDBJ databases">
        <title>Draft genome sequences of novel Actinobacteria.</title>
        <authorList>
            <person name="Sahin N."/>
            <person name="Ay H."/>
            <person name="Saygin H."/>
        </authorList>
    </citation>
    <scope>NUCLEOTIDE SEQUENCE [LARGE SCALE GENOMIC DNA]</scope>
    <source>
        <strain evidence="5 6">JCM 30547</strain>
    </source>
</reference>
<accession>A0A4R4QJF2</accession>
<sequence length="800" mass="87156">MSRLIDRHDLVVALDRAATRRVTVVSAPAGSGKTSLLRLWVERQDRRVAFVTVGPEQQFWYDVLSGVHAACGSEPPVAVPGSDERTKVLSELGSIDGPFVLIIDDVHELDVPDELASLLSWLPPAAHAIVATRGELPLHLHKLRLAGELAEIRGPQLRFTVAETRELVAAAGLTLSGQAVEVLHRRTEGWAAGLRLALLSLAGHPDPERFVAEFSGSDRSVAEYLVAEMLVRQHPDVQDLLLRTSLLEKVNGELADLLTGRSGAEKILLELEEANAFVVSLDADHTWFRYHQLFAGLLRLELRRRQSDRIPALHRLAAQWLTEHGQPAAAIRQLQAAGDWADAARLLTEHALSLNLDGEAETVRALLRAFPAQGDSLALVHAIDELSRLRLDEASAYLEIARSTGEYPAIIAVLDLELARLQGHYDRVVAPDHSLPNADLRAIQLLNLGATEAWSEQRSAGAERHLSEGAALAHDLNRTYLETVALAYLSFVATRQSLPLARQRAEAVIALANQHDWDDEPVIAPAYATLAWILAWTGEFDHAERWLHRANQMVSEPGIQTLTHVVAGLIAAARGRHQEALTEFAAAGDEQLFAEQVTAWTVATQARAGLLDEARTTLAAAGDVPKAAAAIYLASGDAAAARRVLETDTDLEGRLLMALACCDLGDQPAATAAIERALDLAERDRLILPFAMTGAWRVLEVLPTWKTKHAALVVDILDAVRSGTAAPPARTLVDPLSPSELRVLRYLPTNLTRPEIAAELLVSLNTVNTHIRRVYAKLGATDRRTAVQRGRELGLLSTTH</sequence>
<dbReference type="OrthoDB" id="134985at2"/>
<dbReference type="Pfam" id="PF00196">
    <property type="entry name" value="GerE"/>
    <property type="match status" value="1"/>
</dbReference>
<dbReference type="InterPro" id="IPR059106">
    <property type="entry name" value="WHD_MalT"/>
</dbReference>
<dbReference type="Pfam" id="PF13401">
    <property type="entry name" value="AAA_22"/>
    <property type="match status" value="1"/>
</dbReference>
<dbReference type="PANTHER" id="PTHR44688">
    <property type="entry name" value="DNA-BINDING TRANSCRIPTIONAL ACTIVATOR DEVR_DOSR"/>
    <property type="match status" value="1"/>
</dbReference>
<dbReference type="InterPro" id="IPR036388">
    <property type="entry name" value="WH-like_DNA-bd_sf"/>
</dbReference>
<evidence type="ECO:0000256" key="1">
    <source>
        <dbReference type="ARBA" id="ARBA00023015"/>
    </source>
</evidence>
<dbReference type="SUPFAM" id="SSF52540">
    <property type="entry name" value="P-loop containing nucleoside triphosphate hydrolases"/>
    <property type="match status" value="1"/>
</dbReference>
<keyword evidence="3" id="KW-0804">Transcription</keyword>
<keyword evidence="2" id="KW-0238">DNA-binding</keyword>
<keyword evidence="1" id="KW-0805">Transcription regulation</keyword>
<comment type="caution">
    <text evidence="5">The sequence shown here is derived from an EMBL/GenBank/DDBJ whole genome shotgun (WGS) entry which is preliminary data.</text>
</comment>
<dbReference type="InterPro" id="IPR000792">
    <property type="entry name" value="Tscrpt_reg_LuxR_C"/>
</dbReference>
<dbReference type="SMART" id="SM00421">
    <property type="entry name" value="HTH_LUXR"/>
    <property type="match status" value="1"/>
</dbReference>
<evidence type="ECO:0000256" key="2">
    <source>
        <dbReference type="ARBA" id="ARBA00023125"/>
    </source>
</evidence>
<dbReference type="GO" id="GO:0003677">
    <property type="term" value="F:DNA binding"/>
    <property type="evidence" value="ECO:0007669"/>
    <property type="project" value="UniProtKB-KW"/>
</dbReference>
<keyword evidence="6" id="KW-1185">Reference proteome</keyword>
<proteinExistence type="predicted"/>
<evidence type="ECO:0000313" key="5">
    <source>
        <dbReference type="EMBL" id="TDC35489.1"/>
    </source>
</evidence>
<dbReference type="GO" id="GO:0016887">
    <property type="term" value="F:ATP hydrolysis activity"/>
    <property type="evidence" value="ECO:0007669"/>
    <property type="project" value="InterPro"/>
</dbReference>
<protein>
    <submittedName>
        <fullName evidence="5">LuxR family transcriptional regulator</fullName>
    </submittedName>
</protein>
<dbReference type="SUPFAM" id="SSF46894">
    <property type="entry name" value="C-terminal effector domain of the bipartite response regulators"/>
    <property type="match status" value="1"/>
</dbReference>
<dbReference type="InterPro" id="IPR016032">
    <property type="entry name" value="Sig_transdc_resp-reg_C-effctor"/>
</dbReference>
<organism evidence="5 6">
    <name type="scientific">Kribbella albertanoniae</name>
    <dbReference type="NCBI Taxonomy" id="1266829"/>
    <lineage>
        <taxon>Bacteria</taxon>
        <taxon>Bacillati</taxon>
        <taxon>Actinomycetota</taxon>
        <taxon>Actinomycetes</taxon>
        <taxon>Propionibacteriales</taxon>
        <taxon>Kribbellaceae</taxon>
        <taxon>Kribbella</taxon>
    </lineage>
</organism>
<dbReference type="Gene3D" id="1.25.40.10">
    <property type="entry name" value="Tetratricopeptide repeat domain"/>
    <property type="match status" value="1"/>
</dbReference>
<dbReference type="Gene3D" id="3.40.50.300">
    <property type="entry name" value="P-loop containing nucleotide triphosphate hydrolases"/>
    <property type="match status" value="1"/>
</dbReference>
<dbReference type="InterPro" id="IPR049945">
    <property type="entry name" value="AAA_22"/>
</dbReference>
<evidence type="ECO:0000259" key="4">
    <source>
        <dbReference type="PROSITE" id="PS50043"/>
    </source>
</evidence>
<evidence type="ECO:0000313" key="6">
    <source>
        <dbReference type="Proteomes" id="UP000295075"/>
    </source>
</evidence>